<gene>
    <name evidence="1" type="ORF">B4N89_19645</name>
</gene>
<evidence type="ECO:0000313" key="2">
    <source>
        <dbReference type="Proteomes" id="UP000190037"/>
    </source>
</evidence>
<comment type="caution">
    <text evidence="1">The sequence shown here is derived from an EMBL/GenBank/DDBJ whole genome shotgun (WGS) entry which is preliminary data.</text>
</comment>
<dbReference type="Proteomes" id="UP000190037">
    <property type="component" value="Unassembled WGS sequence"/>
</dbReference>
<evidence type="ECO:0000313" key="1">
    <source>
        <dbReference type="EMBL" id="OPC82856.1"/>
    </source>
</evidence>
<sequence>MLKTLTAPAMCTRCGEPYVAALSPRSLVTLQTPVFRAPEIVGGRLMTIDDTVCLVERHAPCTGLGNYR</sequence>
<reference evidence="1 2" key="1">
    <citation type="submission" date="2017-03" db="EMBL/GenBank/DDBJ databases">
        <title>Draft genome sequence of Streptomyces scabrisporus NF3, endophyte isolated from Amphipterygium adstringens.</title>
        <authorList>
            <person name="Vazquez M."/>
            <person name="Ceapa C.D."/>
            <person name="Rodriguez Luna D."/>
            <person name="Sanchez Esquivel S."/>
        </authorList>
    </citation>
    <scope>NUCLEOTIDE SEQUENCE [LARGE SCALE GENOMIC DNA]</scope>
    <source>
        <strain evidence="1 2">NF3</strain>
    </source>
</reference>
<keyword evidence="2" id="KW-1185">Reference proteome</keyword>
<organism evidence="1 2">
    <name type="scientific">Embleya scabrispora</name>
    <dbReference type="NCBI Taxonomy" id="159449"/>
    <lineage>
        <taxon>Bacteria</taxon>
        <taxon>Bacillati</taxon>
        <taxon>Actinomycetota</taxon>
        <taxon>Actinomycetes</taxon>
        <taxon>Kitasatosporales</taxon>
        <taxon>Streptomycetaceae</taxon>
        <taxon>Embleya</taxon>
    </lineage>
</organism>
<dbReference type="EMBL" id="MWQN01000001">
    <property type="protein sequence ID" value="OPC82856.1"/>
    <property type="molecule type" value="Genomic_DNA"/>
</dbReference>
<accession>A0A1T3P165</accession>
<name>A0A1T3P165_9ACTN</name>
<proteinExistence type="predicted"/>
<dbReference type="RefSeq" id="WP_078977152.1">
    <property type="nucleotide sequence ID" value="NZ_MWQN01000001.1"/>
</dbReference>
<dbReference type="STRING" id="159449.B4N89_19645"/>
<dbReference type="OrthoDB" id="4350805at2"/>
<protein>
    <submittedName>
        <fullName evidence="1">Uncharacterized protein</fullName>
    </submittedName>
</protein>
<dbReference type="AlphaFoldDB" id="A0A1T3P165"/>